<evidence type="ECO:0000256" key="1">
    <source>
        <dbReference type="ARBA" id="ARBA00022723"/>
    </source>
</evidence>
<keyword evidence="5" id="KW-0539">Nucleus</keyword>
<dbReference type="InterPro" id="IPR001138">
    <property type="entry name" value="Zn2Cys6_DnaBD"/>
</dbReference>
<keyword evidence="3" id="KW-0805">Transcription regulation</keyword>
<dbReference type="CDD" id="cd00067">
    <property type="entry name" value="GAL4"/>
    <property type="match status" value="1"/>
</dbReference>
<protein>
    <recommendedName>
        <fullName evidence="7">Zn(2)-C6 fungal-type domain-containing protein</fullName>
    </recommendedName>
</protein>
<reference evidence="8" key="1">
    <citation type="journal article" date="2023" name="Mol. Phylogenet. Evol.">
        <title>Genome-scale phylogeny and comparative genomics of the fungal order Sordariales.</title>
        <authorList>
            <person name="Hensen N."/>
            <person name="Bonometti L."/>
            <person name="Westerberg I."/>
            <person name="Brannstrom I.O."/>
            <person name="Guillou S."/>
            <person name="Cros-Aarteil S."/>
            <person name="Calhoun S."/>
            <person name="Haridas S."/>
            <person name="Kuo A."/>
            <person name="Mondo S."/>
            <person name="Pangilinan J."/>
            <person name="Riley R."/>
            <person name="LaButti K."/>
            <person name="Andreopoulos B."/>
            <person name="Lipzen A."/>
            <person name="Chen C."/>
            <person name="Yan M."/>
            <person name="Daum C."/>
            <person name="Ng V."/>
            <person name="Clum A."/>
            <person name="Steindorff A."/>
            <person name="Ohm R.A."/>
            <person name="Martin F."/>
            <person name="Silar P."/>
            <person name="Natvig D.O."/>
            <person name="Lalanne C."/>
            <person name="Gautier V."/>
            <person name="Ament-Velasquez S.L."/>
            <person name="Kruys A."/>
            <person name="Hutchinson M.I."/>
            <person name="Powell A.J."/>
            <person name="Barry K."/>
            <person name="Miller A.N."/>
            <person name="Grigoriev I.V."/>
            <person name="Debuchy R."/>
            <person name="Gladieux P."/>
            <person name="Hiltunen Thoren M."/>
            <person name="Johannesson H."/>
        </authorList>
    </citation>
    <scope>NUCLEOTIDE SEQUENCE</scope>
    <source>
        <strain evidence="8">CBS 892.96</strain>
    </source>
</reference>
<keyword evidence="1" id="KW-0479">Metal-binding</keyword>
<reference evidence="8" key="2">
    <citation type="submission" date="2023-05" db="EMBL/GenBank/DDBJ databases">
        <authorList>
            <consortium name="Lawrence Berkeley National Laboratory"/>
            <person name="Steindorff A."/>
            <person name="Hensen N."/>
            <person name="Bonometti L."/>
            <person name="Westerberg I."/>
            <person name="Brannstrom I.O."/>
            <person name="Guillou S."/>
            <person name="Cros-Aarteil S."/>
            <person name="Calhoun S."/>
            <person name="Haridas S."/>
            <person name="Kuo A."/>
            <person name="Mondo S."/>
            <person name="Pangilinan J."/>
            <person name="Riley R."/>
            <person name="Labutti K."/>
            <person name="Andreopoulos B."/>
            <person name="Lipzen A."/>
            <person name="Chen C."/>
            <person name="Yanf M."/>
            <person name="Daum C."/>
            <person name="Ng V."/>
            <person name="Clum A."/>
            <person name="Ohm R."/>
            <person name="Martin F."/>
            <person name="Silar P."/>
            <person name="Natvig D."/>
            <person name="Lalanne C."/>
            <person name="Gautier V."/>
            <person name="Ament-Velasquez S.L."/>
            <person name="Kruys A."/>
            <person name="Hutchinson M.I."/>
            <person name="Powell A.J."/>
            <person name="Barry K."/>
            <person name="Miller A.N."/>
            <person name="Grigoriev I.V."/>
            <person name="Debuchy R."/>
            <person name="Gladieux P."/>
            <person name="Thoren M.H."/>
            <person name="Johannesson H."/>
        </authorList>
    </citation>
    <scope>NUCLEOTIDE SEQUENCE</scope>
    <source>
        <strain evidence="8">CBS 892.96</strain>
    </source>
</reference>
<evidence type="ECO:0000256" key="4">
    <source>
        <dbReference type="ARBA" id="ARBA00023163"/>
    </source>
</evidence>
<name>A0AAN7A7R4_9PEZI</name>
<dbReference type="GO" id="GO:0000981">
    <property type="term" value="F:DNA-binding transcription factor activity, RNA polymerase II-specific"/>
    <property type="evidence" value="ECO:0007669"/>
    <property type="project" value="InterPro"/>
</dbReference>
<evidence type="ECO:0000256" key="6">
    <source>
        <dbReference type="SAM" id="MobiDB-lite"/>
    </source>
</evidence>
<dbReference type="InterPro" id="IPR036864">
    <property type="entry name" value="Zn2-C6_fun-type_DNA-bd_sf"/>
</dbReference>
<evidence type="ECO:0000313" key="8">
    <source>
        <dbReference type="EMBL" id="KAK4178431.1"/>
    </source>
</evidence>
<dbReference type="PANTHER" id="PTHR47660">
    <property type="entry name" value="TRANSCRIPTION FACTOR WITH C2H2 AND ZN(2)-CYS(6) DNA BINDING DOMAIN (EUROFUNG)-RELATED-RELATED"/>
    <property type="match status" value="1"/>
</dbReference>
<sequence length="418" mass="44805">MSPNRNARASRKGEIPRNFIRNWHSSASRPGGGSPLVRRPITACQSCRAAKVKCDGQQECNRCTSRGIACRYVNTETAGSIQQTDRPTTITTGVVVLPAATATASPKAVSLDFDAMDATDHSSLDTVAYPPILDIMTDWTNETISQSFGEFDWRAMDPSLHTTTSDLDNIFQSPLMSPPVNLDLSHNTSTFEVSSTSASTTTTAASSLTNTTSATDATRAASVASSASASSLNPSQLFSSPKCACREGLAVLVPRLKSAIQEKQLDEAIKVTGDVMRSCQDIVDCTACQLTCTDLICMMSVFQQTDSCFDHISRAEVDGSIKLNFGGHEISINDPNLRAMLVMDLVQHATMVLDAISTKGQTMLRALGTPSLLARANIGYLETVIGDFRKLLRTVADQANSPGLSPRTPPRTVDSVSR</sequence>
<organism evidence="8 9">
    <name type="scientific">Triangularia setosa</name>
    <dbReference type="NCBI Taxonomy" id="2587417"/>
    <lineage>
        <taxon>Eukaryota</taxon>
        <taxon>Fungi</taxon>
        <taxon>Dikarya</taxon>
        <taxon>Ascomycota</taxon>
        <taxon>Pezizomycotina</taxon>
        <taxon>Sordariomycetes</taxon>
        <taxon>Sordariomycetidae</taxon>
        <taxon>Sordariales</taxon>
        <taxon>Podosporaceae</taxon>
        <taxon>Triangularia</taxon>
    </lineage>
</organism>
<keyword evidence="2" id="KW-0862">Zinc</keyword>
<dbReference type="Proteomes" id="UP001302321">
    <property type="component" value="Unassembled WGS sequence"/>
</dbReference>
<feature type="region of interest" description="Disordered" evidence="6">
    <location>
        <begin position="399"/>
        <end position="418"/>
    </location>
</feature>
<evidence type="ECO:0000259" key="7">
    <source>
        <dbReference type="PROSITE" id="PS50048"/>
    </source>
</evidence>
<proteinExistence type="predicted"/>
<dbReference type="PROSITE" id="PS50048">
    <property type="entry name" value="ZN2_CY6_FUNGAL_2"/>
    <property type="match status" value="1"/>
</dbReference>
<accession>A0AAN7A7R4</accession>
<evidence type="ECO:0000256" key="5">
    <source>
        <dbReference type="ARBA" id="ARBA00023242"/>
    </source>
</evidence>
<comment type="caution">
    <text evidence="8">The sequence shown here is derived from an EMBL/GenBank/DDBJ whole genome shotgun (WGS) entry which is preliminary data.</text>
</comment>
<dbReference type="SUPFAM" id="SSF57701">
    <property type="entry name" value="Zn2/Cys6 DNA-binding domain"/>
    <property type="match status" value="1"/>
</dbReference>
<dbReference type="AlphaFoldDB" id="A0AAN7A7R4"/>
<dbReference type="Pfam" id="PF00172">
    <property type="entry name" value="Zn_clus"/>
    <property type="match status" value="1"/>
</dbReference>
<gene>
    <name evidence="8" type="ORF">QBC36DRAFT_104966</name>
</gene>
<dbReference type="EMBL" id="MU866139">
    <property type="protein sequence ID" value="KAK4178431.1"/>
    <property type="molecule type" value="Genomic_DNA"/>
</dbReference>
<keyword evidence="9" id="KW-1185">Reference proteome</keyword>
<evidence type="ECO:0000313" key="9">
    <source>
        <dbReference type="Proteomes" id="UP001302321"/>
    </source>
</evidence>
<dbReference type="SMART" id="SM00066">
    <property type="entry name" value="GAL4"/>
    <property type="match status" value="1"/>
</dbReference>
<keyword evidence="4" id="KW-0804">Transcription</keyword>
<dbReference type="GO" id="GO:0008270">
    <property type="term" value="F:zinc ion binding"/>
    <property type="evidence" value="ECO:0007669"/>
    <property type="project" value="InterPro"/>
</dbReference>
<dbReference type="PROSITE" id="PS00463">
    <property type="entry name" value="ZN2_CY6_FUNGAL_1"/>
    <property type="match status" value="1"/>
</dbReference>
<dbReference type="Gene3D" id="4.10.240.10">
    <property type="entry name" value="Zn(2)-C6 fungal-type DNA-binding domain"/>
    <property type="match status" value="1"/>
</dbReference>
<feature type="domain" description="Zn(2)-C6 fungal-type" evidence="7">
    <location>
        <begin position="43"/>
        <end position="72"/>
    </location>
</feature>
<evidence type="ECO:0000256" key="3">
    <source>
        <dbReference type="ARBA" id="ARBA00023015"/>
    </source>
</evidence>
<evidence type="ECO:0000256" key="2">
    <source>
        <dbReference type="ARBA" id="ARBA00022833"/>
    </source>
</evidence>